<protein>
    <submittedName>
        <fullName evidence="2">Uncharacterized protein</fullName>
    </submittedName>
</protein>
<sequence length="140" mass="15693">MNSAQIKQLRQWVICFAVLGALVLFDDFFAENAAWLRWVAFGGLLIAFAQESRSRAQLEFEGRARIDGVVNRSPWLRVWLAFWAVVFFGGAVYVTRNSVDVVQLLGFRFVLLGLIVLAGPLIVASEMQRFKELGGGDRAI</sequence>
<keyword evidence="1" id="KW-0812">Transmembrane</keyword>
<keyword evidence="3" id="KW-1185">Reference proteome</keyword>
<gene>
    <name evidence="2" type="ORF">FN976_17595</name>
</gene>
<organism evidence="2 3">
    <name type="scientific">Caenimonas sedimenti</name>
    <dbReference type="NCBI Taxonomy" id="2596921"/>
    <lineage>
        <taxon>Bacteria</taxon>
        <taxon>Pseudomonadati</taxon>
        <taxon>Pseudomonadota</taxon>
        <taxon>Betaproteobacteria</taxon>
        <taxon>Burkholderiales</taxon>
        <taxon>Comamonadaceae</taxon>
        <taxon>Caenimonas</taxon>
    </lineage>
</organism>
<reference evidence="2 3" key="1">
    <citation type="submission" date="2019-07" db="EMBL/GenBank/DDBJ databases">
        <title>Caenimonas sedimenti sp. nov., isolated from activated sludge.</title>
        <authorList>
            <person name="Xu J."/>
        </authorList>
    </citation>
    <scope>NUCLEOTIDE SEQUENCE [LARGE SCALE GENOMIC DNA]</scope>
    <source>
        <strain evidence="2 3">HX-9-20</strain>
    </source>
</reference>
<dbReference type="AlphaFoldDB" id="A0A562ZML0"/>
<comment type="caution">
    <text evidence="2">The sequence shown here is derived from an EMBL/GenBank/DDBJ whole genome shotgun (WGS) entry which is preliminary data.</text>
</comment>
<dbReference type="RefSeq" id="WP_145894363.1">
    <property type="nucleotide sequence ID" value="NZ_VOBQ01000014.1"/>
</dbReference>
<dbReference type="EMBL" id="VOBQ01000014">
    <property type="protein sequence ID" value="TWO69647.1"/>
    <property type="molecule type" value="Genomic_DNA"/>
</dbReference>
<proteinExistence type="predicted"/>
<keyword evidence="1" id="KW-1133">Transmembrane helix</keyword>
<feature type="transmembrane region" description="Helical" evidence="1">
    <location>
        <begin position="35"/>
        <end position="53"/>
    </location>
</feature>
<evidence type="ECO:0000256" key="1">
    <source>
        <dbReference type="SAM" id="Phobius"/>
    </source>
</evidence>
<evidence type="ECO:0000313" key="3">
    <source>
        <dbReference type="Proteomes" id="UP000318199"/>
    </source>
</evidence>
<feature type="transmembrane region" description="Helical" evidence="1">
    <location>
        <begin position="101"/>
        <end position="123"/>
    </location>
</feature>
<evidence type="ECO:0000313" key="2">
    <source>
        <dbReference type="EMBL" id="TWO69647.1"/>
    </source>
</evidence>
<dbReference type="Proteomes" id="UP000318199">
    <property type="component" value="Unassembled WGS sequence"/>
</dbReference>
<feature type="transmembrane region" description="Helical" evidence="1">
    <location>
        <begin position="74"/>
        <end position="95"/>
    </location>
</feature>
<name>A0A562ZML0_9BURK</name>
<feature type="transmembrane region" description="Helical" evidence="1">
    <location>
        <begin position="12"/>
        <end position="29"/>
    </location>
</feature>
<keyword evidence="1" id="KW-0472">Membrane</keyword>
<accession>A0A562ZML0</accession>